<feature type="non-terminal residue" evidence="1">
    <location>
        <position position="100"/>
    </location>
</feature>
<accession>A0A165C4W7</accession>
<protein>
    <submittedName>
        <fullName evidence="1">Uncharacterized protein</fullName>
    </submittedName>
</protein>
<feature type="non-terminal residue" evidence="1">
    <location>
        <position position="1"/>
    </location>
</feature>
<organism evidence="1 2">
    <name type="scientific">Exidia glandulosa HHB12029</name>
    <dbReference type="NCBI Taxonomy" id="1314781"/>
    <lineage>
        <taxon>Eukaryota</taxon>
        <taxon>Fungi</taxon>
        <taxon>Dikarya</taxon>
        <taxon>Basidiomycota</taxon>
        <taxon>Agaricomycotina</taxon>
        <taxon>Agaricomycetes</taxon>
        <taxon>Auriculariales</taxon>
        <taxon>Exidiaceae</taxon>
        <taxon>Exidia</taxon>
    </lineage>
</organism>
<dbReference type="EMBL" id="KV426364">
    <property type="protein sequence ID" value="KZV81824.1"/>
    <property type="molecule type" value="Genomic_DNA"/>
</dbReference>
<keyword evidence="2" id="KW-1185">Reference proteome</keyword>
<dbReference type="InParanoid" id="A0A165C4W7"/>
<name>A0A165C4W7_EXIGL</name>
<evidence type="ECO:0000313" key="1">
    <source>
        <dbReference type="EMBL" id="KZV81824.1"/>
    </source>
</evidence>
<sequence length="100" mass="11670">KAWAQPANRLMAVKYYKLARAKEELTRCRIEVRRLVTAMRDEEQRMDTVCLGLLATNRPLAYEMGERIARRKAFNAVHRARLSKLTAFEDFRDCVVPGTR</sequence>
<dbReference type="Proteomes" id="UP000077266">
    <property type="component" value="Unassembled WGS sequence"/>
</dbReference>
<dbReference type="OrthoDB" id="2676448at2759"/>
<gene>
    <name evidence="1" type="ORF">EXIGLDRAFT_562973</name>
</gene>
<dbReference type="AlphaFoldDB" id="A0A165C4W7"/>
<reference evidence="1 2" key="1">
    <citation type="journal article" date="2016" name="Mol. Biol. Evol.">
        <title>Comparative Genomics of Early-Diverging Mushroom-Forming Fungi Provides Insights into the Origins of Lignocellulose Decay Capabilities.</title>
        <authorList>
            <person name="Nagy L.G."/>
            <person name="Riley R."/>
            <person name="Tritt A."/>
            <person name="Adam C."/>
            <person name="Daum C."/>
            <person name="Floudas D."/>
            <person name="Sun H."/>
            <person name="Yadav J.S."/>
            <person name="Pangilinan J."/>
            <person name="Larsson K.H."/>
            <person name="Matsuura K."/>
            <person name="Barry K."/>
            <person name="Labutti K."/>
            <person name="Kuo R."/>
            <person name="Ohm R.A."/>
            <person name="Bhattacharya S.S."/>
            <person name="Shirouzu T."/>
            <person name="Yoshinaga Y."/>
            <person name="Martin F.M."/>
            <person name="Grigoriev I.V."/>
            <person name="Hibbett D.S."/>
        </authorList>
    </citation>
    <scope>NUCLEOTIDE SEQUENCE [LARGE SCALE GENOMIC DNA]</scope>
    <source>
        <strain evidence="1 2">HHB12029</strain>
    </source>
</reference>
<evidence type="ECO:0000313" key="2">
    <source>
        <dbReference type="Proteomes" id="UP000077266"/>
    </source>
</evidence>
<proteinExistence type="predicted"/>